<evidence type="ECO:0000259" key="2">
    <source>
        <dbReference type="Pfam" id="PF13609"/>
    </source>
</evidence>
<reference evidence="3 4" key="1">
    <citation type="submission" date="2013-07" db="EMBL/GenBank/DDBJ databases">
        <title>Thioclava pacifica DSM 10166 Genome Sequencing.</title>
        <authorList>
            <person name="Lai Q."/>
            <person name="Shao Z."/>
        </authorList>
    </citation>
    <scope>NUCLEOTIDE SEQUENCE [LARGE SCALE GENOMIC DNA]</scope>
    <source>
        <strain evidence="3 4">DSM 10166</strain>
    </source>
</reference>
<feature type="signal peptide" evidence="1">
    <location>
        <begin position="1"/>
        <end position="20"/>
    </location>
</feature>
<comment type="caution">
    <text evidence="3">The sequence shown here is derived from an EMBL/GenBank/DDBJ whole genome shotgun (WGS) entry which is preliminary data.</text>
</comment>
<evidence type="ECO:0000313" key="4">
    <source>
        <dbReference type="Proteomes" id="UP000027432"/>
    </source>
</evidence>
<dbReference type="Proteomes" id="UP000027432">
    <property type="component" value="Unassembled WGS sequence"/>
</dbReference>
<gene>
    <name evidence="3" type="ORF">TP2_04625</name>
</gene>
<evidence type="ECO:0000256" key="1">
    <source>
        <dbReference type="SAM" id="SignalP"/>
    </source>
</evidence>
<accession>A0A074JEE2</accession>
<dbReference type="SUPFAM" id="SSF56935">
    <property type="entry name" value="Porins"/>
    <property type="match status" value="1"/>
</dbReference>
<dbReference type="GO" id="GO:0015288">
    <property type="term" value="F:porin activity"/>
    <property type="evidence" value="ECO:0007669"/>
    <property type="project" value="InterPro"/>
</dbReference>
<dbReference type="InterPro" id="IPR023614">
    <property type="entry name" value="Porin_dom_sf"/>
</dbReference>
<keyword evidence="4" id="KW-1185">Reference proteome</keyword>
<evidence type="ECO:0000313" key="3">
    <source>
        <dbReference type="EMBL" id="KEO54210.1"/>
    </source>
</evidence>
<dbReference type="OrthoDB" id="7326315at2"/>
<dbReference type="EMBL" id="AUND01000012">
    <property type="protein sequence ID" value="KEO54210.1"/>
    <property type="molecule type" value="Genomic_DNA"/>
</dbReference>
<dbReference type="AlphaFoldDB" id="A0A074JEE2"/>
<name>A0A074JEE2_9RHOB</name>
<dbReference type="RefSeq" id="WP_038075255.1">
    <property type="nucleotide sequence ID" value="NZ_AUND01000012.1"/>
</dbReference>
<dbReference type="InterPro" id="IPR033900">
    <property type="entry name" value="Gram_neg_porin_domain"/>
</dbReference>
<protein>
    <recommendedName>
        <fullName evidence="2">Porin domain-containing protein</fullName>
    </recommendedName>
</protein>
<dbReference type="Gene3D" id="2.40.160.10">
    <property type="entry name" value="Porin"/>
    <property type="match status" value="1"/>
</dbReference>
<sequence>MKKVLFATTALVLTAGVAAAEVTVSGDGRMGVRYDGQSATTDNEWNFSSRARVSFTLSGQTDGGLEFGGSFRADQAGDSAASNGAAYGLEGSVYISGAFGKVSMGDVVGASEALFGDFYEVGFSDLTTVGGFSNDIPYLTGDNGGFSIANQGMVTVTTTTTSGTTTTTTAAGGLYTSGPNLLYTGTFGAFSVAASMSDGKAGGMDAGQEYAVAAAYTFGGNYTVGLGYEVADGDLFDVDMLTLAGVAKFGNTSVKAAIAKAGKDADLNYYGLGVTSVFGATTVGGYVQKVEDNDANTDVTWYGLGAEYDLGGGAVVKGGIADDDLSGTDPVADLGIKFSF</sequence>
<proteinExistence type="predicted"/>
<dbReference type="Pfam" id="PF13609">
    <property type="entry name" value="Porin_4"/>
    <property type="match status" value="1"/>
</dbReference>
<feature type="chain" id="PRO_5001696654" description="Porin domain-containing protein" evidence="1">
    <location>
        <begin position="21"/>
        <end position="340"/>
    </location>
</feature>
<organism evidence="3 4">
    <name type="scientific">Thioclava pacifica DSM 10166</name>
    <dbReference type="NCBI Taxonomy" id="1353537"/>
    <lineage>
        <taxon>Bacteria</taxon>
        <taxon>Pseudomonadati</taxon>
        <taxon>Pseudomonadota</taxon>
        <taxon>Alphaproteobacteria</taxon>
        <taxon>Rhodobacterales</taxon>
        <taxon>Paracoccaceae</taxon>
        <taxon>Thioclava</taxon>
    </lineage>
</organism>
<dbReference type="GO" id="GO:0016020">
    <property type="term" value="C:membrane"/>
    <property type="evidence" value="ECO:0007669"/>
    <property type="project" value="InterPro"/>
</dbReference>
<keyword evidence="1" id="KW-0732">Signal</keyword>
<dbReference type="eggNOG" id="COG3203">
    <property type="taxonomic scope" value="Bacteria"/>
</dbReference>
<dbReference type="STRING" id="1353537.TP2_04625"/>
<feature type="domain" description="Porin" evidence="2">
    <location>
        <begin position="7"/>
        <end position="327"/>
    </location>
</feature>